<dbReference type="OMA" id="WSYVVIS"/>
<reference evidence="2" key="1">
    <citation type="submission" date="2021-01" db="EMBL/GenBank/DDBJ databases">
        <authorList>
            <consortium name="Genoscope - CEA"/>
            <person name="William W."/>
        </authorList>
    </citation>
    <scope>NUCLEOTIDE SEQUENCE</scope>
</reference>
<accession>A0A8S1K1D0</accession>
<keyword evidence="1" id="KW-0472">Membrane</keyword>
<comment type="caution">
    <text evidence="2">The sequence shown here is derived from an EMBL/GenBank/DDBJ whole genome shotgun (WGS) entry which is preliminary data.</text>
</comment>
<gene>
    <name evidence="2" type="ORF">PPRIM_AZ9-3.1.T0100121</name>
</gene>
<sequence>MVLNILVNTIYQGSLLNIPLYLTQKDKLQIRDVGLNFGFIGFVSLPSAYFYNKLLKSFREKLFPEFNQHQIRYFSLMYFVSKPTILFDAFFIHFLYYGFIGLSLFSLCQYQYTHRPKDESKQNLQNSLTKLIKFRFYISLISITFDVWFPQIEHWGKNFKEDPKQILMSKKFQLAYLLKQQIFNCIWSYVVISEYFSFCEKEY</sequence>
<evidence type="ECO:0000313" key="2">
    <source>
        <dbReference type="EMBL" id="CAD8045976.1"/>
    </source>
</evidence>
<keyword evidence="1" id="KW-1133">Transmembrane helix</keyword>
<dbReference type="Proteomes" id="UP000688137">
    <property type="component" value="Unassembled WGS sequence"/>
</dbReference>
<dbReference type="EMBL" id="CAJJDM010000007">
    <property type="protein sequence ID" value="CAD8045976.1"/>
    <property type="molecule type" value="Genomic_DNA"/>
</dbReference>
<feature type="transmembrane region" description="Helical" evidence="1">
    <location>
        <begin position="94"/>
        <end position="112"/>
    </location>
</feature>
<feature type="transmembrane region" description="Helical" evidence="1">
    <location>
        <begin position="33"/>
        <end position="51"/>
    </location>
</feature>
<protein>
    <submittedName>
        <fullName evidence="2">Uncharacterized protein</fullName>
    </submittedName>
</protein>
<dbReference type="AlphaFoldDB" id="A0A8S1K1D0"/>
<evidence type="ECO:0000313" key="3">
    <source>
        <dbReference type="Proteomes" id="UP000688137"/>
    </source>
</evidence>
<keyword evidence="3" id="KW-1185">Reference proteome</keyword>
<organism evidence="2 3">
    <name type="scientific">Paramecium primaurelia</name>
    <dbReference type="NCBI Taxonomy" id="5886"/>
    <lineage>
        <taxon>Eukaryota</taxon>
        <taxon>Sar</taxon>
        <taxon>Alveolata</taxon>
        <taxon>Ciliophora</taxon>
        <taxon>Intramacronucleata</taxon>
        <taxon>Oligohymenophorea</taxon>
        <taxon>Peniculida</taxon>
        <taxon>Parameciidae</taxon>
        <taxon>Paramecium</taxon>
    </lineage>
</organism>
<evidence type="ECO:0000256" key="1">
    <source>
        <dbReference type="SAM" id="Phobius"/>
    </source>
</evidence>
<keyword evidence="1" id="KW-0812">Transmembrane</keyword>
<name>A0A8S1K1D0_PARPR</name>
<proteinExistence type="predicted"/>